<dbReference type="AlphaFoldDB" id="A0A0L0MF91"/>
<evidence type="ECO:0000256" key="3">
    <source>
        <dbReference type="ARBA" id="ARBA00022839"/>
    </source>
</evidence>
<sequence length="305" mass="33281">MNYKNRAAAPAHLRTKTELKQERLKPAPKQGAAGFYWQGHGYVTLYDPAEAIPMRPRRELSSAQAAALSIGRTLVGTALCAVCGMRTDKFELDRNRGRCYECEARDEREQWEEEKRAICSYAADLLTRSPLFFDTETTGLDEHAEIIEVAILDHDGTVLLNTLVKPTQPIPAESTAINGITEQDVANAPAWSDVCEHVARLLAGRLVVAHHADFDKRMMRQTSLRYGVALAVFQAECTMELLTGLNAGRWPSLGTAIGIAGATVPASDTAHRARSDAEACRQVVLGLARQAQNVSAGLGAELKRA</sequence>
<dbReference type="GO" id="GO:0008408">
    <property type="term" value="F:3'-5' exonuclease activity"/>
    <property type="evidence" value="ECO:0007669"/>
    <property type="project" value="TreeGrafter"/>
</dbReference>
<evidence type="ECO:0000256" key="2">
    <source>
        <dbReference type="ARBA" id="ARBA00022801"/>
    </source>
</evidence>
<protein>
    <submittedName>
        <fullName evidence="5">Phage protein</fullName>
    </submittedName>
</protein>
<dbReference type="SMART" id="SM00479">
    <property type="entry name" value="EXOIII"/>
    <property type="match status" value="1"/>
</dbReference>
<dbReference type="CDD" id="cd06127">
    <property type="entry name" value="DEDDh"/>
    <property type="match status" value="1"/>
</dbReference>
<dbReference type="InterPro" id="IPR012337">
    <property type="entry name" value="RNaseH-like_sf"/>
</dbReference>
<dbReference type="Pfam" id="PF00929">
    <property type="entry name" value="RNase_T"/>
    <property type="match status" value="1"/>
</dbReference>
<dbReference type="PANTHER" id="PTHR30231:SF4">
    <property type="entry name" value="PROTEIN NEN2"/>
    <property type="match status" value="1"/>
</dbReference>
<evidence type="ECO:0000259" key="4">
    <source>
        <dbReference type="SMART" id="SM00479"/>
    </source>
</evidence>
<dbReference type="GO" id="GO:0003676">
    <property type="term" value="F:nucleic acid binding"/>
    <property type="evidence" value="ECO:0007669"/>
    <property type="project" value="InterPro"/>
</dbReference>
<dbReference type="RefSeq" id="WP_050453119.1">
    <property type="nucleotide sequence ID" value="NZ_LFJJ01000037.1"/>
</dbReference>
<dbReference type="PATRIC" id="fig|242163.4.peg.4851"/>
<keyword evidence="1" id="KW-0540">Nuclease</keyword>
<proteinExistence type="predicted"/>
<feature type="domain" description="Exonuclease" evidence="4">
    <location>
        <begin position="129"/>
        <end position="293"/>
    </location>
</feature>
<organism evidence="5 6">
    <name type="scientific">Candidatus Burkholderia verschuerenii</name>
    <dbReference type="NCBI Taxonomy" id="242163"/>
    <lineage>
        <taxon>Bacteria</taxon>
        <taxon>Pseudomonadati</taxon>
        <taxon>Pseudomonadota</taxon>
        <taxon>Betaproteobacteria</taxon>
        <taxon>Burkholderiales</taxon>
        <taxon>Burkholderiaceae</taxon>
        <taxon>Burkholderia</taxon>
    </lineage>
</organism>
<accession>A0A0L0MF91</accession>
<dbReference type="InterPro" id="IPR013520">
    <property type="entry name" value="Ribonucl_H"/>
</dbReference>
<gene>
    <name evidence="5" type="ORF">BVER_00846c</name>
</gene>
<dbReference type="SUPFAM" id="SSF53098">
    <property type="entry name" value="Ribonuclease H-like"/>
    <property type="match status" value="1"/>
</dbReference>
<dbReference type="Proteomes" id="UP000036959">
    <property type="component" value="Unassembled WGS sequence"/>
</dbReference>
<dbReference type="EMBL" id="LFJJ01000037">
    <property type="protein sequence ID" value="KND60971.1"/>
    <property type="molecule type" value="Genomic_DNA"/>
</dbReference>
<evidence type="ECO:0000313" key="5">
    <source>
        <dbReference type="EMBL" id="KND60971.1"/>
    </source>
</evidence>
<dbReference type="InterPro" id="IPR036397">
    <property type="entry name" value="RNaseH_sf"/>
</dbReference>
<keyword evidence="3" id="KW-0269">Exonuclease</keyword>
<name>A0A0L0MF91_9BURK</name>
<dbReference type="OrthoDB" id="280774at2"/>
<reference evidence="6" key="1">
    <citation type="submission" date="2015-06" db="EMBL/GenBank/DDBJ databases">
        <title>Comparative genomics of Burkholderia leaf nodule symbionts.</title>
        <authorList>
            <person name="Carlier A."/>
            <person name="Eberl L."/>
            <person name="Pinto-Carbo M."/>
        </authorList>
    </citation>
    <scope>NUCLEOTIDE SEQUENCE [LARGE SCALE GENOMIC DNA]</scope>
    <source>
        <strain evidence="6">UZHbot4</strain>
    </source>
</reference>
<keyword evidence="2" id="KW-0378">Hydrolase</keyword>
<comment type="caution">
    <text evidence="5">The sequence shown here is derived from an EMBL/GenBank/DDBJ whole genome shotgun (WGS) entry which is preliminary data.</text>
</comment>
<dbReference type="Gene3D" id="3.30.420.10">
    <property type="entry name" value="Ribonuclease H-like superfamily/Ribonuclease H"/>
    <property type="match status" value="1"/>
</dbReference>
<dbReference type="GO" id="GO:0006259">
    <property type="term" value="P:DNA metabolic process"/>
    <property type="evidence" value="ECO:0007669"/>
    <property type="project" value="UniProtKB-ARBA"/>
</dbReference>
<evidence type="ECO:0000313" key="6">
    <source>
        <dbReference type="Proteomes" id="UP000036959"/>
    </source>
</evidence>
<evidence type="ECO:0000256" key="1">
    <source>
        <dbReference type="ARBA" id="ARBA00022722"/>
    </source>
</evidence>
<keyword evidence="6" id="KW-1185">Reference proteome</keyword>
<dbReference type="PANTHER" id="PTHR30231">
    <property type="entry name" value="DNA POLYMERASE III SUBUNIT EPSILON"/>
    <property type="match status" value="1"/>
</dbReference>